<dbReference type="AlphaFoldDB" id="A0ABD2MDQ9"/>
<feature type="domain" description="EGF-like" evidence="1">
    <location>
        <begin position="161"/>
        <end position="172"/>
    </location>
</feature>
<evidence type="ECO:0000313" key="3">
    <source>
        <dbReference type="Proteomes" id="UP001620626"/>
    </source>
</evidence>
<gene>
    <name evidence="2" type="ORF">niasHT_001677</name>
</gene>
<evidence type="ECO:0000313" key="2">
    <source>
        <dbReference type="EMBL" id="KAL3125657.1"/>
    </source>
</evidence>
<accession>A0ABD2MDQ9</accession>
<organism evidence="2 3">
    <name type="scientific">Heterodera trifolii</name>
    <dbReference type="NCBI Taxonomy" id="157864"/>
    <lineage>
        <taxon>Eukaryota</taxon>
        <taxon>Metazoa</taxon>
        <taxon>Ecdysozoa</taxon>
        <taxon>Nematoda</taxon>
        <taxon>Chromadorea</taxon>
        <taxon>Rhabditida</taxon>
        <taxon>Tylenchina</taxon>
        <taxon>Tylenchomorpha</taxon>
        <taxon>Tylenchoidea</taxon>
        <taxon>Heteroderidae</taxon>
        <taxon>Heteroderinae</taxon>
        <taxon>Heterodera</taxon>
    </lineage>
</organism>
<evidence type="ECO:0000259" key="1">
    <source>
        <dbReference type="PROSITE" id="PS01186"/>
    </source>
</evidence>
<dbReference type="Proteomes" id="UP001620626">
    <property type="component" value="Unassembled WGS sequence"/>
</dbReference>
<reference evidence="2 3" key="1">
    <citation type="submission" date="2024-10" db="EMBL/GenBank/DDBJ databases">
        <authorList>
            <person name="Kim D."/>
        </authorList>
    </citation>
    <scope>NUCLEOTIDE SEQUENCE [LARGE SCALE GENOMIC DNA]</scope>
    <source>
        <strain evidence="2">BH-2024</strain>
    </source>
</reference>
<protein>
    <recommendedName>
        <fullName evidence="1">EGF-like domain-containing protein</fullName>
    </recommendedName>
</protein>
<dbReference type="EMBL" id="JBICBT010000026">
    <property type="protein sequence ID" value="KAL3125657.1"/>
    <property type="molecule type" value="Genomic_DNA"/>
</dbReference>
<proteinExistence type="predicted"/>
<dbReference type="PROSITE" id="PS01186">
    <property type="entry name" value="EGF_2"/>
    <property type="match status" value="1"/>
</dbReference>
<keyword evidence="3" id="KW-1185">Reference proteome</keyword>
<sequence length="464" mass="52998">MSAFDLPNWVDIPPPAIPYLSPTETLLCYGDMYCNKEMLQEDYDRERERCGLEPETLISRRRKRQFLKGKWPSFPIMISFLEDELPDNYRAWKAAINVGADMIMQHTCVQFKIVNVEKKANYSEGILIRDSSEIGKCDSCKGHEDKCQNGGYLNPNDCTKCHCPDGYGGEYCKELEENVNCNILADASREFKSDQTVKVLNPMIGCTSAGKECRCHWRITPMPSTKVRIQLKSLNNSLICSHPCTPPYVEIKYRADKRAQGAKLCCPRALTDLDGNEYKNWIAAEKPDMDIVISAHLSPNWTIPSTVFELTKCPHAENVYTEKRNPGTGTLRCYNPTKNQYYDCSCHGDKKCLAEEKWAHDRFLCPIMQVNGIQLQKDPRYNWTRLDIDCYKAEAGTVSFWGYSKPDTKEIIRVDEIHCLTDGVLKWFKSLQVDEQSPMKLSPTSPFLANNNASSLIHVFVPFV</sequence>
<name>A0ABD2MDQ9_9BILA</name>
<comment type="caution">
    <text evidence="2">The sequence shown here is derived from an EMBL/GenBank/DDBJ whole genome shotgun (WGS) entry which is preliminary data.</text>
</comment>
<dbReference type="InterPro" id="IPR000742">
    <property type="entry name" value="EGF"/>
</dbReference>